<reference evidence="2 3" key="1">
    <citation type="submission" date="2015-09" db="EMBL/GenBank/DDBJ databases">
        <title>A metagenomics-based metabolic model of nitrate-dependent anaerobic oxidation of methane by Methanoperedens-like archaea.</title>
        <authorList>
            <person name="Arshad A."/>
            <person name="Speth D.R."/>
            <person name="De Graaf R.M."/>
            <person name="Op Den Camp H.J."/>
            <person name="Jetten M.S."/>
            <person name="Welte C.U."/>
        </authorList>
    </citation>
    <scope>NUCLEOTIDE SEQUENCE [LARGE SCALE GENOMIC DNA]</scope>
</reference>
<evidence type="ECO:0000313" key="3">
    <source>
        <dbReference type="Proteomes" id="UP000050360"/>
    </source>
</evidence>
<feature type="domain" description="Gins51 C-terminal" evidence="1">
    <location>
        <begin position="9"/>
        <end position="54"/>
    </location>
</feature>
<protein>
    <recommendedName>
        <fullName evidence="1">Gins51 C-terminal domain-containing protein</fullName>
    </recommendedName>
</protein>
<evidence type="ECO:0000259" key="1">
    <source>
        <dbReference type="Pfam" id="PF22090"/>
    </source>
</evidence>
<dbReference type="AlphaFoldDB" id="A0A0P8A9M6"/>
<sequence>KKDISKEYIVVRLLKDIPTFVGVDGRNYTLAKEDVAVLSTVNAKALINRKAAIQIMVKR</sequence>
<accession>A0A0P8A9M6</accession>
<feature type="non-terminal residue" evidence="2">
    <location>
        <position position="1"/>
    </location>
</feature>
<organism evidence="2 3">
    <name type="scientific">Candidatus Methanoperedens nitratireducens</name>
    <dbReference type="NCBI Taxonomy" id="1392998"/>
    <lineage>
        <taxon>Archaea</taxon>
        <taxon>Methanobacteriati</taxon>
        <taxon>Methanobacteriota</taxon>
        <taxon>Stenosarchaea group</taxon>
        <taxon>Methanomicrobia</taxon>
        <taxon>Methanosarcinales</taxon>
        <taxon>ANME-2 cluster</taxon>
        <taxon>Candidatus Methanoperedentaceae</taxon>
        <taxon>Candidatus Methanoperedens</taxon>
    </lineage>
</organism>
<dbReference type="Gene3D" id="3.40.5.50">
    <property type="match status" value="1"/>
</dbReference>
<dbReference type="Proteomes" id="UP000050360">
    <property type="component" value="Unassembled WGS sequence"/>
</dbReference>
<dbReference type="Pfam" id="PF22090">
    <property type="entry name" value="Gins51_C"/>
    <property type="match status" value="1"/>
</dbReference>
<dbReference type="EMBL" id="LKCM01000034">
    <property type="protein sequence ID" value="KPQ45006.1"/>
    <property type="molecule type" value="Genomic_DNA"/>
</dbReference>
<proteinExistence type="predicted"/>
<evidence type="ECO:0000313" key="2">
    <source>
        <dbReference type="EMBL" id="KPQ45006.1"/>
    </source>
</evidence>
<dbReference type="InterPro" id="IPR054314">
    <property type="entry name" value="Gins51_C"/>
</dbReference>
<gene>
    <name evidence="2" type="ORF">MPEBLZ_00391</name>
</gene>
<name>A0A0P8A9M6_9EURY</name>
<comment type="caution">
    <text evidence="2">The sequence shown here is derived from an EMBL/GenBank/DDBJ whole genome shotgun (WGS) entry which is preliminary data.</text>
</comment>